<dbReference type="EMBL" id="FOCV01000006">
    <property type="protein sequence ID" value="SEN63937.1"/>
    <property type="molecule type" value="Genomic_DNA"/>
</dbReference>
<keyword evidence="4" id="KW-1185">Reference proteome</keyword>
<evidence type="ECO:0000313" key="1">
    <source>
        <dbReference type="EMBL" id="SEH69317.1"/>
    </source>
</evidence>
<evidence type="ECO:0000313" key="3">
    <source>
        <dbReference type="Proteomes" id="UP000183063"/>
    </source>
</evidence>
<dbReference type="Proteomes" id="UP000198939">
    <property type="component" value="Unassembled WGS sequence"/>
</dbReference>
<accession>A0A1H8I6Z2</accession>
<dbReference type="Proteomes" id="UP000183063">
    <property type="component" value="Unassembled WGS sequence"/>
</dbReference>
<evidence type="ECO:0000313" key="4">
    <source>
        <dbReference type="Proteomes" id="UP000198939"/>
    </source>
</evidence>
<reference evidence="2 4" key="2">
    <citation type="submission" date="2016-10" db="EMBL/GenBank/DDBJ databases">
        <authorList>
            <person name="Varghese N."/>
            <person name="Submissions S."/>
        </authorList>
    </citation>
    <scope>NUCLEOTIDE SEQUENCE [LARGE SCALE GENOMIC DNA]</scope>
    <source>
        <strain evidence="2 4">CGMCC 1.7071</strain>
    </source>
</reference>
<dbReference type="EMBL" id="FNXB01000008">
    <property type="protein sequence ID" value="SEH69317.1"/>
    <property type="molecule type" value="Genomic_DNA"/>
</dbReference>
<name>A0A1H8I6Z2_9HYPH</name>
<sequence length="98" mass="10924">MSRLFAVARTIDEIAAHFGVDDPPTISLPTETETVEGRPGLIVFERDGRRLLKSMPWGFPRHTRECAWTGKRPAGLGWSRTSQTRCGNIWSLTRATAA</sequence>
<dbReference type="AlphaFoldDB" id="A0A1H8I6Z2"/>
<evidence type="ECO:0000313" key="2">
    <source>
        <dbReference type="EMBL" id="SEN63937.1"/>
    </source>
</evidence>
<organism evidence="1 3">
    <name type="scientific">Rhizobium tibeticum</name>
    <dbReference type="NCBI Taxonomy" id="501024"/>
    <lineage>
        <taxon>Bacteria</taxon>
        <taxon>Pseudomonadati</taxon>
        <taxon>Pseudomonadota</taxon>
        <taxon>Alphaproteobacteria</taxon>
        <taxon>Hyphomicrobiales</taxon>
        <taxon>Rhizobiaceae</taxon>
        <taxon>Rhizobium/Agrobacterium group</taxon>
        <taxon>Rhizobium</taxon>
    </lineage>
</organism>
<reference evidence="3" key="3">
    <citation type="submission" date="2016-10" db="EMBL/GenBank/DDBJ databases">
        <authorList>
            <person name="Wibberg D."/>
        </authorList>
    </citation>
    <scope>NUCLEOTIDE SEQUENCE [LARGE SCALE GENOMIC DNA]</scope>
</reference>
<protein>
    <submittedName>
        <fullName evidence="1">Uncharacterized protein</fullName>
    </submittedName>
</protein>
<reference evidence="1" key="1">
    <citation type="submission" date="2016-10" db="EMBL/GenBank/DDBJ databases">
        <authorList>
            <person name="de Groot N.N."/>
        </authorList>
    </citation>
    <scope>NUCLEOTIDE SEQUENCE [LARGE SCALE GENOMIC DNA]</scope>
    <source>
        <strain evidence="1">CCBAU85039</strain>
    </source>
</reference>
<proteinExistence type="predicted"/>
<gene>
    <name evidence="1" type="ORF">RTCCBAU85039_1811</name>
    <name evidence="2" type="ORF">SAMN05216228_100621</name>
</gene>